<comment type="caution">
    <text evidence="1">The sequence shown here is derived from an EMBL/GenBank/DDBJ whole genome shotgun (WGS) entry which is preliminary data.</text>
</comment>
<sequence>MGEKNVRMKNSEIVSLIESTIQVVNMDVELVVEKTGVNMMYDFIKNEVVVDVDRVQKACKEMTPAMPLTTYIKTVTIHELGHSMDRKALLSSLDRAVEIIEAKKQAAAEKRPKDLPFVTMLLEEHETDIAFEETAWANAEILNRFYGVVDWDSFEKVKDHSMATYRSAYEEDYEIFEQLRETQENIIAVYN</sequence>
<reference evidence="2" key="1">
    <citation type="journal article" date="2019" name="Int. J. Syst. Evol. Microbiol.">
        <title>The Global Catalogue of Microorganisms (GCM) 10K type strain sequencing project: providing services to taxonomists for standard genome sequencing and annotation.</title>
        <authorList>
            <consortium name="The Broad Institute Genomics Platform"/>
            <consortium name="The Broad Institute Genome Sequencing Center for Infectious Disease"/>
            <person name="Wu L."/>
            <person name="Ma J."/>
        </authorList>
    </citation>
    <scope>NUCLEOTIDE SEQUENCE [LARGE SCALE GENOMIC DNA]</scope>
    <source>
        <strain evidence="2">CCUG 53915</strain>
    </source>
</reference>
<proteinExistence type="predicted"/>
<dbReference type="EMBL" id="JBHTLT010000047">
    <property type="protein sequence ID" value="MFD1205558.1"/>
    <property type="molecule type" value="Genomic_DNA"/>
</dbReference>
<dbReference type="Proteomes" id="UP001597231">
    <property type="component" value="Unassembled WGS sequence"/>
</dbReference>
<evidence type="ECO:0000313" key="1">
    <source>
        <dbReference type="EMBL" id="MFD1205558.1"/>
    </source>
</evidence>
<keyword evidence="2" id="KW-1185">Reference proteome</keyword>
<name>A0ABW3TYG1_9BACL</name>
<dbReference type="RefSeq" id="WP_381480733.1">
    <property type="nucleotide sequence ID" value="NZ_JBHTLT010000047.1"/>
</dbReference>
<gene>
    <name evidence="1" type="ORF">ACFQ38_10650</name>
</gene>
<protein>
    <submittedName>
        <fullName evidence="1">Integrase</fullName>
    </submittedName>
</protein>
<evidence type="ECO:0000313" key="2">
    <source>
        <dbReference type="Proteomes" id="UP001597231"/>
    </source>
</evidence>
<organism evidence="1 2">
    <name type="scientific">Sporosarcina contaminans</name>
    <dbReference type="NCBI Taxonomy" id="633403"/>
    <lineage>
        <taxon>Bacteria</taxon>
        <taxon>Bacillati</taxon>
        <taxon>Bacillota</taxon>
        <taxon>Bacilli</taxon>
        <taxon>Bacillales</taxon>
        <taxon>Caryophanaceae</taxon>
        <taxon>Sporosarcina</taxon>
    </lineage>
</organism>
<accession>A0ABW3TYG1</accession>